<name>A0ABU5TBQ3_9MICC</name>
<feature type="region of interest" description="Disordered" evidence="1">
    <location>
        <begin position="22"/>
        <end position="103"/>
    </location>
</feature>
<feature type="compositionally biased region" description="Acidic residues" evidence="1">
    <location>
        <begin position="92"/>
        <end position="103"/>
    </location>
</feature>
<keyword evidence="2" id="KW-0812">Transmembrane</keyword>
<protein>
    <recommendedName>
        <fullName evidence="5">DUF308 domain-containing protein</fullName>
    </recommendedName>
</protein>
<feature type="transmembrane region" description="Helical" evidence="2">
    <location>
        <begin position="117"/>
        <end position="137"/>
    </location>
</feature>
<gene>
    <name evidence="3" type="ORF">SPF06_19260</name>
</gene>
<evidence type="ECO:0000256" key="1">
    <source>
        <dbReference type="SAM" id="MobiDB-lite"/>
    </source>
</evidence>
<evidence type="ECO:0000256" key="2">
    <source>
        <dbReference type="SAM" id="Phobius"/>
    </source>
</evidence>
<feature type="compositionally biased region" description="Low complexity" evidence="1">
    <location>
        <begin position="44"/>
        <end position="61"/>
    </location>
</feature>
<evidence type="ECO:0000313" key="4">
    <source>
        <dbReference type="Proteomes" id="UP001304769"/>
    </source>
</evidence>
<dbReference type="Proteomes" id="UP001304769">
    <property type="component" value="Unassembled WGS sequence"/>
</dbReference>
<dbReference type="RefSeq" id="WP_323280772.1">
    <property type="nucleotide sequence ID" value="NZ_JAYGGQ010000018.1"/>
</dbReference>
<comment type="caution">
    <text evidence="3">The sequence shown here is derived from an EMBL/GenBank/DDBJ whole genome shotgun (WGS) entry which is preliminary data.</text>
</comment>
<sequence>MNSRPDPDRADHEADDDVWRDLVARLRAGDPHGGPGWDDEEFGPAPLEPSAAERAAATPPAERADAADRPRAFGEFDPLGLSTPQQGPRDYEEAEGDGEFVPEEPEPVLAGADPASVIAWVGALGAPVALLLSALFWRGIPGYAIAGLVAAFIASVGFLIMRLPRDKDEDDDGARL</sequence>
<reference evidence="3 4" key="1">
    <citation type="submission" date="2023-12" db="EMBL/GenBank/DDBJ databases">
        <title>Sinomonas terricola sp. nov, isolated from litchi orchard soil in Guangdong, PR China.</title>
        <authorList>
            <person name="Jiaxin W."/>
            <person name="Yang Z."/>
            <person name="Honghui Z."/>
        </authorList>
    </citation>
    <scope>NUCLEOTIDE SEQUENCE [LARGE SCALE GENOMIC DNA]</scope>
    <source>
        <strain evidence="3 4">JGH33</strain>
    </source>
</reference>
<evidence type="ECO:0000313" key="3">
    <source>
        <dbReference type="EMBL" id="MEA5456866.1"/>
    </source>
</evidence>
<dbReference type="EMBL" id="JAYGGQ010000018">
    <property type="protein sequence ID" value="MEA5456866.1"/>
    <property type="molecule type" value="Genomic_DNA"/>
</dbReference>
<keyword evidence="2" id="KW-1133">Transmembrane helix</keyword>
<evidence type="ECO:0008006" key="5">
    <source>
        <dbReference type="Google" id="ProtNLM"/>
    </source>
</evidence>
<organism evidence="3 4">
    <name type="scientific">Sinomonas terricola</name>
    <dbReference type="NCBI Taxonomy" id="3110330"/>
    <lineage>
        <taxon>Bacteria</taxon>
        <taxon>Bacillati</taxon>
        <taxon>Actinomycetota</taxon>
        <taxon>Actinomycetes</taxon>
        <taxon>Micrococcales</taxon>
        <taxon>Micrococcaceae</taxon>
        <taxon>Sinomonas</taxon>
    </lineage>
</organism>
<keyword evidence="2" id="KW-0472">Membrane</keyword>
<proteinExistence type="predicted"/>
<accession>A0ABU5TBQ3</accession>
<feature type="transmembrane region" description="Helical" evidence="2">
    <location>
        <begin position="143"/>
        <end position="161"/>
    </location>
</feature>
<feature type="compositionally biased region" description="Basic and acidic residues" evidence="1">
    <location>
        <begin position="62"/>
        <end position="74"/>
    </location>
</feature>
<keyword evidence="4" id="KW-1185">Reference proteome</keyword>